<sequence>MSRPNDHEFEIGFFESVLRRNPTYTDVVELLGGLYTKHGRIADGLKMDRKLVRLMPDNATAHYNLACSLALVKRKAEALRALEKAIELGYSDGDWMQQDPDLDSLKNSPAFKALLAKLA</sequence>
<dbReference type="EMBL" id="CP001032">
    <property type="protein sequence ID" value="ACB76071.1"/>
    <property type="molecule type" value="Genomic_DNA"/>
</dbReference>
<dbReference type="STRING" id="452637.Oter_2790"/>
<reference evidence="3 4" key="1">
    <citation type="journal article" date="2011" name="J. Bacteriol.">
        <title>Genome sequence of the verrucomicrobium Opitutus terrae PB90-1, an abundant inhabitant of rice paddy soil ecosystems.</title>
        <authorList>
            <person name="van Passel M.W."/>
            <person name="Kant R."/>
            <person name="Palva A."/>
            <person name="Copeland A."/>
            <person name="Lucas S."/>
            <person name="Lapidus A."/>
            <person name="Glavina del Rio T."/>
            <person name="Pitluck S."/>
            <person name="Goltsman E."/>
            <person name="Clum A."/>
            <person name="Sun H."/>
            <person name="Schmutz J."/>
            <person name="Larimer F.W."/>
            <person name="Land M.L."/>
            <person name="Hauser L."/>
            <person name="Kyrpides N."/>
            <person name="Mikhailova N."/>
            <person name="Richardson P.P."/>
            <person name="Janssen P.H."/>
            <person name="de Vos W.M."/>
            <person name="Smidt H."/>
        </authorList>
    </citation>
    <scope>NUCLEOTIDE SEQUENCE [LARGE SCALE GENOMIC DNA]</scope>
    <source>
        <strain evidence="4">DSM 11246 / JCM 15787 / PB90-1</strain>
    </source>
</reference>
<dbReference type="KEGG" id="ote:Oter_2790"/>
<gene>
    <name evidence="3" type="ordered locus">Oter_2790</name>
</gene>
<organism evidence="3 4">
    <name type="scientific">Opitutus terrae (strain DSM 11246 / JCM 15787 / PB90-1)</name>
    <dbReference type="NCBI Taxonomy" id="452637"/>
    <lineage>
        <taxon>Bacteria</taxon>
        <taxon>Pseudomonadati</taxon>
        <taxon>Verrucomicrobiota</taxon>
        <taxon>Opitutia</taxon>
        <taxon>Opitutales</taxon>
        <taxon>Opitutaceae</taxon>
        <taxon>Opitutus</taxon>
    </lineage>
</organism>
<evidence type="ECO:0000313" key="4">
    <source>
        <dbReference type="Proteomes" id="UP000007013"/>
    </source>
</evidence>
<dbReference type="SUPFAM" id="SSF48452">
    <property type="entry name" value="TPR-like"/>
    <property type="match status" value="1"/>
</dbReference>
<evidence type="ECO:0000256" key="1">
    <source>
        <dbReference type="ARBA" id="ARBA00022737"/>
    </source>
</evidence>
<name>B1ZW57_OPITP</name>
<keyword evidence="1" id="KW-0677">Repeat</keyword>
<dbReference type="NCBIfam" id="NF047558">
    <property type="entry name" value="TPR_END_plus"/>
    <property type="match status" value="1"/>
</dbReference>
<proteinExistence type="predicted"/>
<evidence type="ECO:0000256" key="2">
    <source>
        <dbReference type="ARBA" id="ARBA00022803"/>
    </source>
</evidence>
<dbReference type="InterPro" id="IPR013105">
    <property type="entry name" value="TPR_2"/>
</dbReference>
<dbReference type="eggNOG" id="COG0457">
    <property type="taxonomic scope" value="Bacteria"/>
</dbReference>
<accession>B1ZW57</accession>
<dbReference type="Proteomes" id="UP000007013">
    <property type="component" value="Chromosome"/>
</dbReference>
<dbReference type="HOGENOM" id="CLU_2034111_0_0_0"/>
<dbReference type="Pfam" id="PF07719">
    <property type="entry name" value="TPR_2"/>
    <property type="match status" value="1"/>
</dbReference>
<evidence type="ECO:0000313" key="3">
    <source>
        <dbReference type="EMBL" id="ACB76071.1"/>
    </source>
</evidence>
<keyword evidence="4" id="KW-1185">Reference proteome</keyword>
<dbReference type="InterPro" id="IPR011990">
    <property type="entry name" value="TPR-like_helical_dom_sf"/>
</dbReference>
<keyword evidence="2" id="KW-0802">TPR repeat</keyword>
<dbReference type="AlphaFoldDB" id="B1ZW57"/>
<dbReference type="OrthoDB" id="9799590at2"/>
<dbReference type="RefSeq" id="WP_012375606.1">
    <property type="nucleotide sequence ID" value="NC_010571.1"/>
</dbReference>
<dbReference type="Gene3D" id="1.25.40.10">
    <property type="entry name" value="Tetratricopeptide repeat domain"/>
    <property type="match status" value="1"/>
</dbReference>
<protein>
    <submittedName>
        <fullName evidence="3">Tetratricopeptide TPR_2 repeat protein</fullName>
    </submittedName>
</protein>